<dbReference type="SUPFAM" id="SSF50199">
    <property type="entry name" value="Staphylococcal nuclease"/>
    <property type="match status" value="1"/>
</dbReference>
<name>A0A3Q9JM12_9GAMM</name>
<dbReference type="RefSeq" id="WP_127163917.1">
    <property type="nucleotide sequence ID" value="NZ_CP029822.1"/>
</dbReference>
<dbReference type="Proteomes" id="UP000273143">
    <property type="component" value="Chromosome"/>
</dbReference>
<feature type="domain" description="TNase-like" evidence="1">
    <location>
        <begin position="25"/>
        <end position="162"/>
    </location>
</feature>
<gene>
    <name evidence="2" type="ORF">DM558_10290</name>
</gene>
<sequence>MDYRVIQIFLLTMLLITFSTADYAESLMCKVDKIIDIKTIVCVQPNNEDDLLIKNTVALDQIDTVRIWQHPFFFQARELMNQLMVNQLIFIDVKESNEKYREIYAEQPTHYKLWVNGVVYASDVNINLELVENGFATVAMSDEKIDNSYYQAKNNKRGLWSADPIITPRQFDDNWQKWQKELPKVLKIPEIIVCQIEKITNTERFYCYYQDENGLNVKSHIDYYQVWMP</sequence>
<dbReference type="EMBL" id="CP029822">
    <property type="protein sequence ID" value="AZS51133.1"/>
    <property type="molecule type" value="Genomic_DNA"/>
</dbReference>
<protein>
    <recommendedName>
        <fullName evidence="1">TNase-like domain-containing protein</fullName>
    </recommendedName>
</protein>
<dbReference type="Gene3D" id="2.40.50.90">
    <property type="match status" value="1"/>
</dbReference>
<dbReference type="KEGG" id="emo:DM558_10290"/>
<dbReference type="InterPro" id="IPR016071">
    <property type="entry name" value="Staphylococal_nuclease_OB-fold"/>
</dbReference>
<keyword evidence="3" id="KW-1185">Reference proteome</keyword>
<accession>A0A3Q9JM12</accession>
<evidence type="ECO:0000313" key="2">
    <source>
        <dbReference type="EMBL" id="AZS51133.1"/>
    </source>
</evidence>
<dbReference type="AlphaFoldDB" id="A0A3Q9JM12"/>
<evidence type="ECO:0000259" key="1">
    <source>
        <dbReference type="SMART" id="SM00318"/>
    </source>
</evidence>
<dbReference type="SMART" id="SM00318">
    <property type="entry name" value="SNc"/>
    <property type="match status" value="1"/>
</dbReference>
<reference evidence="3" key="1">
    <citation type="submission" date="2018-06" db="EMBL/GenBank/DDBJ databases">
        <title>Complete genome of Pseudomonas insecticola strain QZS01.</title>
        <authorList>
            <person name="Wang J."/>
            <person name="Su Q."/>
        </authorList>
    </citation>
    <scope>NUCLEOTIDE SEQUENCE [LARGE SCALE GENOMIC DNA]</scope>
    <source>
        <strain evidence="3">QZS01</strain>
    </source>
</reference>
<proteinExistence type="predicted"/>
<evidence type="ECO:0000313" key="3">
    <source>
        <dbReference type="Proteomes" id="UP000273143"/>
    </source>
</evidence>
<dbReference type="Pfam" id="PF00565">
    <property type="entry name" value="SNase"/>
    <property type="match status" value="1"/>
</dbReference>
<organism evidence="2 3">
    <name type="scientific">Entomomonas moraniae</name>
    <dbReference type="NCBI Taxonomy" id="2213226"/>
    <lineage>
        <taxon>Bacteria</taxon>
        <taxon>Pseudomonadati</taxon>
        <taxon>Pseudomonadota</taxon>
        <taxon>Gammaproteobacteria</taxon>
        <taxon>Pseudomonadales</taxon>
        <taxon>Pseudomonadaceae</taxon>
        <taxon>Entomomonas</taxon>
    </lineage>
</organism>
<dbReference type="InterPro" id="IPR035437">
    <property type="entry name" value="SNase_OB-fold_sf"/>
</dbReference>